<feature type="domain" description="PASTA" evidence="1">
    <location>
        <begin position="39"/>
        <end position="116"/>
    </location>
</feature>
<dbReference type="Proteomes" id="UP001501444">
    <property type="component" value="Unassembled WGS sequence"/>
</dbReference>
<dbReference type="PROSITE" id="PS51178">
    <property type="entry name" value="PASTA"/>
    <property type="match status" value="2"/>
</dbReference>
<evidence type="ECO:0000313" key="2">
    <source>
        <dbReference type="EMBL" id="GAA2354096.1"/>
    </source>
</evidence>
<evidence type="ECO:0000259" key="1">
    <source>
        <dbReference type="PROSITE" id="PS51178"/>
    </source>
</evidence>
<dbReference type="Gene3D" id="3.30.10.20">
    <property type="match status" value="2"/>
</dbReference>
<sequence length="325" mass="34127">MGAKNVLVGVGVVAAVVAIAACGYKPGPVSHADAEGCAGNSVQVPDMVGSSLTEANTALQAAKLTMGNETDATGQGRHVLDRNNWRIVAQTPDAGACVDLYANGYAGRQVSFRVVKYTDPVALDGTTLTMPNYIGKDLKSAKADVTLMVSYKNGIETTDLYGHPSDRDRVVSTSPAAGEPVTGTVKFHVVDPEVWDFFQGNPTMPDLTGEKWNYGISFPAGPFEEATEHTPPDGYYWGDHVVTRTAPAAGQPLVIGQKIIVYTDVKAEGRITTGSSGSGALQGVTPGAFCKKKDKGEYGYSATGKRYVCTTSGAGSDQPKWMPAP</sequence>
<name>A0ABN3GKK5_9ACTN</name>
<gene>
    <name evidence="2" type="ORF">GCM10010170_045920</name>
</gene>
<protein>
    <recommendedName>
        <fullName evidence="1">PASTA domain-containing protein</fullName>
    </recommendedName>
</protein>
<reference evidence="2 3" key="1">
    <citation type="journal article" date="2019" name="Int. J. Syst. Evol. Microbiol.">
        <title>The Global Catalogue of Microorganisms (GCM) 10K type strain sequencing project: providing services to taxonomists for standard genome sequencing and annotation.</title>
        <authorList>
            <consortium name="The Broad Institute Genomics Platform"/>
            <consortium name="The Broad Institute Genome Sequencing Center for Infectious Disease"/>
            <person name="Wu L."/>
            <person name="Ma J."/>
        </authorList>
    </citation>
    <scope>NUCLEOTIDE SEQUENCE [LARGE SCALE GENOMIC DNA]</scope>
    <source>
        <strain evidence="2 3">JCM 3272</strain>
    </source>
</reference>
<dbReference type="PROSITE" id="PS51257">
    <property type="entry name" value="PROKAR_LIPOPROTEIN"/>
    <property type="match status" value="1"/>
</dbReference>
<accession>A0ABN3GKK5</accession>
<organism evidence="2 3">
    <name type="scientific">Dactylosporangium salmoneum</name>
    <dbReference type="NCBI Taxonomy" id="53361"/>
    <lineage>
        <taxon>Bacteria</taxon>
        <taxon>Bacillati</taxon>
        <taxon>Actinomycetota</taxon>
        <taxon>Actinomycetes</taxon>
        <taxon>Micromonosporales</taxon>
        <taxon>Micromonosporaceae</taxon>
        <taxon>Dactylosporangium</taxon>
    </lineage>
</organism>
<dbReference type="Pfam" id="PF03793">
    <property type="entry name" value="PASTA"/>
    <property type="match status" value="1"/>
</dbReference>
<feature type="domain" description="PASTA" evidence="1">
    <location>
        <begin position="124"/>
        <end position="191"/>
    </location>
</feature>
<dbReference type="InterPro" id="IPR005543">
    <property type="entry name" value="PASTA_dom"/>
</dbReference>
<comment type="caution">
    <text evidence="2">The sequence shown here is derived from an EMBL/GenBank/DDBJ whole genome shotgun (WGS) entry which is preliminary data.</text>
</comment>
<keyword evidence="3" id="KW-1185">Reference proteome</keyword>
<proteinExistence type="predicted"/>
<dbReference type="SMART" id="SM00740">
    <property type="entry name" value="PASTA"/>
    <property type="match status" value="2"/>
</dbReference>
<dbReference type="EMBL" id="BAAARV010000033">
    <property type="protein sequence ID" value="GAA2354096.1"/>
    <property type="molecule type" value="Genomic_DNA"/>
</dbReference>
<evidence type="ECO:0000313" key="3">
    <source>
        <dbReference type="Proteomes" id="UP001501444"/>
    </source>
</evidence>